<reference evidence="1" key="1">
    <citation type="journal article" date="2014" name="Gene">
        <title>Genome-guided analysis of transformation efficiency and carbon dioxide assimilation by Moorella thermoacetica Y72.</title>
        <authorList>
            <person name="Tsukahara K."/>
            <person name="Kita A."/>
            <person name="Nakashimada Y."/>
            <person name="Hoshino T."/>
            <person name="Murakami K."/>
        </authorList>
    </citation>
    <scope>NUCLEOTIDE SEQUENCE [LARGE SCALE GENOMIC DNA]</scope>
    <source>
        <strain evidence="1">Y72</strain>
    </source>
</reference>
<dbReference type="EMBL" id="DF238840">
    <property type="protein sequence ID" value="GAF26572.1"/>
    <property type="molecule type" value="Genomic_DNA"/>
</dbReference>
<sequence length="48" mass="5307">MAMTCNLIKLCELYAGTTRASCQFEPPAMITIPASNIASKDFFHRDTP</sequence>
<proteinExistence type="predicted"/>
<name>A0A0S6UGJ0_NEOTH</name>
<evidence type="ECO:0000313" key="1">
    <source>
        <dbReference type="EMBL" id="GAF26572.1"/>
    </source>
</evidence>
<dbReference type="AlphaFoldDB" id="A0A0S6UGJ0"/>
<gene>
    <name evidence="1" type="ORF">MTY_1912</name>
</gene>
<protein>
    <submittedName>
        <fullName evidence="1">Uncharacterized protein</fullName>
    </submittedName>
</protein>
<dbReference type="Proteomes" id="UP000063718">
    <property type="component" value="Unassembled WGS sequence"/>
</dbReference>
<accession>A0A0S6UGJ0</accession>
<organism evidence="1">
    <name type="scientific">Moorella thermoacetica Y72</name>
    <dbReference type="NCBI Taxonomy" id="1325331"/>
    <lineage>
        <taxon>Bacteria</taxon>
        <taxon>Bacillati</taxon>
        <taxon>Bacillota</taxon>
        <taxon>Clostridia</taxon>
        <taxon>Neomoorellales</taxon>
        <taxon>Neomoorellaceae</taxon>
        <taxon>Neomoorella</taxon>
    </lineage>
</organism>